<proteinExistence type="predicted"/>
<organism evidence="1">
    <name type="scientific">bioreactor metagenome</name>
    <dbReference type="NCBI Taxonomy" id="1076179"/>
    <lineage>
        <taxon>unclassified sequences</taxon>
        <taxon>metagenomes</taxon>
        <taxon>ecological metagenomes</taxon>
    </lineage>
</organism>
<accession>A0A645BKT0</accession>
<evidence type="ECO:0000313" key="1">
    <source>
        <dbReference type="EMBL" id="MPM63843.1"/>
    </source>
</evidence>
<comment type="caution">
    <text evidence="1">The sequence shown here is derived from an EMBL/GenBank/DDBJ whole genome shotgun (WGS) entry which is preliminary data.</text>
</comment>
<dbReference type="EMBL" id="VSSQ01019633">
    <property type="protein sequence ID" value="MPM63843.1"/>
    <property type="molecule type" value="Genomic_DNA"/>
</dbReference>
<dbReference type="AlphaFoldDB" id="A0A645BKT0"/>
<reference evidence="1" key="1">
    <citation type="submission" date="2019-08" db="EMBL/GenBank/DDBJ databases">
        <authorList>
            <person name="Kucharzyk K."/>
            <person name="Murdoch R.W."/>
            <person name="Higgins S."/>
            <person name="Loffler F."/>
        </authorList>
    </citation>
    <scope>NUCLEOTIDE SEQUENCE</scope>
</reference>
<sequence>MICMVIVIPFINYTSEVYFYSVTKILQYFTAEYLQRKRVASMSYRVAPCRDLVANGRKYPTQEAVANVLPLCGTIRALMISWV</sequence>
<protein>
    <submittedName>
        <fullName evidence="1">Uncharacterized protein</fullName>
    </submittedName>
</protein>
<gene>
    <name evidence="1" type="ORF">SDC9_110727</name>
</gene>
<name>A0A645BKT0_9ZZZZ</name>